<feature type="domain" description="Apple" evidence="5">
    <location>
        <begin position="440"/>
        <end position="508"/>
    </location>
</feature>
<dbReference type="Pfam" id="PF14295">
    <property type="entry name" value="PAN_4"/>
    <property type="match status" value="1"/>
</dbReference>
<dbReference type="RefSeq" id="WP_136339984.1">
    <property type="nucleotide sequence ID" value="NZ_SSMD01000007.1"/>
</dbReference>
<dbReference type="Proteomes" id="UP000306113">
    <property type="component" value="Unassembled WGS sequence"/>
</dbReference>
<dbReference type="InterPro" id="IPR001064">
    <property type="entry name" value="Beta/gamma_crystallin"/>
</dbReference>
<evidence type="ECO:0000256" key="3">
    <source>
        <dbReference type="SAM" id="SignalP"/>
    </source>
</evidence>
<dbReference type="EMBL" id="SSMD01000007">
    <property type="protein sequence ID" value="THD72586.1"/>
    <property type="molecule type" value="Genomic_DNA"/>
</dbReference>
<keyword evidence="2" id="KW-0677">Repeat</keyword>
<evidence type="ECO:0000259" key="5">
    <source>
        <dbReference type="PROSITE" id="PS50948"/>
    </source>
</evidence>
<dbReference type="PROSITE" id="PS50948">
    <property type="entry name" value="PAN"/>
    <property type="match status" value="1"/>
</dbReference>
<comment type="similarity">
    <text evidence="1">Belongs to the beta/gamma-crystallin family.</text>
</comment>
<dbReference type="SUPFAM" id="SSF49695">
    <property type="entry name" value="gamma-Crystallin-like"/>
    <property type="match status" value="1"/>
</dbReference>
<name>A0A4S3M6A6_9RHOB</name>
<evidence type="ECO:0000313" key="7">
    <source>
        <dbReference type="Proteomes" id="UP000306113"/>
    </source>
</evidence>
<organism evidence="6 7">
    <name type="scientific">Thalassobius vesicularis</name>
    <dbReference type="NCBI Taxonomy" id="1294297"/>
    <lineage>
        <taxon>Bacteria</taxon>
        <taxon>Pseudomonadati</taxon>
        <taxon>Pseudomonadota</taxon>
        <taxon>Alphaproteobacteria</taxon>
        <taxon>Rhodobacterales</taxon>
        <taxon>Roseobacteraceae</taxon>
        <taxon>Thalassovita</taxon>
    </lineage>
</organism>
<dbReference type="PROSITE" id="PS50915">
    <property type="entry name" value="CRYSTALLIN_BETA_GAMMA"/>
    <property type="match status" value="1"/>
</dbReference>
<evidence type="ECO:0008006" key="8">
    <source>
        <dbReference type="Google" id="ProtNLM"/>
    </source>
</evidence>
<gene>
    <name evidence="6" type="ORF">E7681_14250</name>
</gene>
<dbReference type="Gene3D" id="2.60.20.10">
    <property type="entry name" value="Crystallins"/>
    <property type="match status" value="1"/>
</dbReference>
<feature type="signal peptide" evidence="3">
    <location>
        <begin position="1"/>
        <end position="28"/>
    </location>
</feature>
<sequence length="515" mass="56329">MEFFMMRLRGVFVVAIAMLTLSASVGLADCRPDFDGKPPSNGVLFFDSNDCNPNNGMVTFTLEDNNGNRPRLSDTGWKDRISSIAVGDGVKLTVYWSDNYEGRKATLWPGTYSRIARWDNDIASMKLEKFDKAKEGIVSIYLRDNITENTPAHHVSAGKFNFNAGGDKAWDLFVTGNVVDKDVWPKVIRMDKNMKITMYSDPAYTPDESTAHVETSLEEGRDIILDNIGWGSKLRSLKVERIEPDISKLEEGYKVVNVTGHWERVNPKGCSGCSNLSFAITVGSEHAEEIGNEEGVENEINASVTASVETTVGGPGAEATVGLAVSAGYSNGWTKSETIVKSFTTSEQTEVTEECDLGSMWQWRSAAVRECPNKAAACSPFESKGHTVCAPEDAEPPTTGNFKLDSSWGGCEKVATGVEFEGAGPAVAGVMIMLSPEYRCKWNYFMRYNGPELRTLTLTKNPEDCRAICSNTADCRAWSLNLSNGQCTMHQFIGEAVPGQTDFIAGTIASPKTFE</sequence>
<dbReference type="AlphaFoldDB" id="A0A4S3M6A6"/>
<evidence type="ECO:0000313" key="6">
    <source>
        <dbReference type="EMBL" id="THD72586.1"/>
    </source>
</evidence>
<keyword evidence="3" id="KW-0732">Signal</keyword>
<dbReference type="InterPro" id="IPR003609">
    <property type="entry name" value="Pan_app"/>
</dbReference>
<reference evidence="6 7" key="1">
    <citation type="submission" date="2019-04" db="EMBL/GenBank/DDBJ databases">
        <title>Draft genome sequence of Youngimonas vesicularis.</title>
        <authorList>
            <person name="Hameed A."/>
        </authorList>
    </citation>
    <scope>NUCLEOTIDE SEQUENCE [LARGE SCALE GENOMIC DNA]</scope>
    <source>
        <strain evidence="6 7">CC-AMW-E</strain>
    </source>
</reference>
<accession>A0A4S3M6A6</accession>
<evidence type="ECO:0000256" key="1">
    <source>
        <dbReference type="ARBA" id="ARBA00009646"/>
    </source>
</evidence>
<comment type="caution">
    <text evidence="6">The sequence shown here is derived from an EMBL/GenBank/DDBJ whole genome shotgun (WGS) entry which is preliminary data.</text>
</comment>
<evidence type="ECO:0000259" key="4">
    <source>
        <dbReference type="PROSITE" id="PS50915"/>
    </source>
</evidence>
<feature type="chain" id="PRO_5020852647" description="Apple domain-containing protein" evidence="3">
    <location>
        <begin position="29"/>
        <end position="515"/>
    </location>
</feature>
<evidence type="ECO:0000256" key="2">
    <source>
        <dbReference type="ARBA" id="ARBA00022737"/>
    </source>
</evidence>
<feature type="domain" description="Beta/gamma crystallin 'Greek key'" evidence="4">
    <location>
        <begin position="90"/>
        <end position="129"/>
    </location>
</feature>
<proteinExistence type="inferred from homology"/>
<dbReference type="SUPFAM" id="SSF57414">
    <property type="entry name" value="Hairpin loop containing domain-like"/>
    <property type="match status" value="1"/>
</dbReference>
<dbReference type="InterPro" id="IPR011024">
    <property type="entry name" value="G_crystallin-like"/>
</dbReference>
<protein>
    <recommendedName>
        <fullName evidence="8">Apple domain-containing protein</fullName>
    </recommendedName>
</protein>
<dbReference type="Gene3D" id="3.50.4.10">
    <property type="entry name" value="Hepatocyte Growth Factor"/>
    <property type="match status" value="1"/>
</dbReference>
<keyword evidence="7" id="KW-1185">Reference proteome</keyword>